<protein>
    <submittedName>
        <fullName evidence="5">DUF86 domain-containing protein</fullName>
    </submittedName>
</protein>
<evidence type="ECO:0000256" key="2">
    <source>
        <dbReference type="ARBA" id="ARBA00022722"/>
    </source>
</evidence>
<keyword evidence="2" id="KW-0540">Nuclease</keyword>
<dbReference type="InterPro" id="IPR052379">
    <property type="entry name" value="Type_VII_TA_RNase"/>
</dbReference>
<dbReference type="Gene3D" id="1.20.120.580">
    <property type="entry name" value="bsu32300-like"/>
    <property type="match status" value="1"/>
</dbReference>
<organism evidence="5">
    <name type="scientific">Ornithinibacillus sp. 4-3</name>
    <dbReference type="NCBI Taxonomy" id="3231488"/>
    <lineage>
        <taxon>Bacteria</taxon>
        <taxon>Bacillati</taxon>
        <taxon>Bacillota</taxon>
        <taxon>Bacilli</taxon>
        <taxon>Bacillales</taxon>
        <taxon>Bacillaceae</taxon>
        <taxon>Ornithinibacillus</taxon>
    </lineage>
</organism>
<dbReference type="GO" id="GO:0016787">
    <property type="term" value="F:hydrolase activity"/>
    <property type="evidence" value="ECO:0007669"/>
    <property type="project" value="UniProtKB-KW"/>
</dbReference>
<keyword evidence="3" id="KW-0378">Hydrolase</keyword>
<dbReference type="InterPro" id="IPR037038">
    <property type="entry name" value="HepT-like_sf"/>
</dbReference>
<sequence length="148" mass="17438">MYFVDRSKIEETLKYFDEILADIKKFSFTTRQEKLSLERMTHMIIESIIDVGNMMIDGFIMRDPGSYEDIIDILVDERVIPSTDEQAYKQIIELRQMIVREYLAINHEKLQSTLTKTQETIEKFSTYVSDYLENELGVANTFSNEEGR</sequence>
<comment type="similarity">
    <text evidence="4">Belongs to the HepT RNase toxin family.</text>
</comment>
<dbReference type="PANTHER" id="PTHR33397:SF5">
    <property type="entry name" value="RNASE YUTE-RELATED"/>
    <property type="match status" value="1"/>
</dbReference>
<dbReference type="GO" id="GO:0004540">
    <property type="term" value="F:RNA nuclease activity"/>
    <property type="evidence" value="ECO:0007669"/>
    <property type="project" value="InterPro"/>
</dbReference>
<evidence type="ECO:0000313" key="5">
    <source>
        <dbReference type="EMBL" id="XDK31748.1"/>
    </source>
</evidence>
<dbReference type="RefSeq" id="WP_368652473.1">
    <property type="nucleotide sequence ID" value="NZ_CP162599.1"/>
</dbReference>
<dbReference type="GO" id="GO:0110001">
    <property type="term" value="C:toxin-antitoxin complex"/>
    <property type="evidence" value="ECO:0007669"/>
    <property type="project" value="InterPro"/>
</dbReference>
<dbReference type="PANTHER" id="PTHR33397">
    <property type="entry name" value="UPF0331 PROTEIN YUTE"/>
    <property type="match status" value="1"/>
</dbReference>
<dbReference type="EMBL" id="CP162599">
    <property type="protein sequence ID" value="XDK31748.1"/>
    <property type="molecule type" value="Genomic_DNA"/>
</dbReference>
<reference evidence="5" key="1">
    <citation type="submission" date="2024-07" db="EMBL/GenBank/DDBJ databases">
        <title>Halotolerant mesophilic bacterium Ornithinibacillus sp. 4-3, sp. nov., isolated from soil.</title>
        <authorList>
            <person name="Sidarenka A.V."/>
            <person name="Guliayeva D.E."/>
            <person name="Leanovich S.I."/>
            <person name="Hileuskaya K.S."/>
            <person name="Akhremchuk A.E."/>
            <person name="Sikolenko M.A."/>
            <person name="Valentovich L.N."/>
        </authorList>
    </citation>
    <scope>NUCLEOTIDE SEQUENCE</scope>
    <source>
        <strain evidence="5">4-3</strain>
    </source>
</reference>
<dbReference type="AlphaFoldDB" id="A0AB39HMW7"/>
<keyword evidence="1" id="KW-1277">Toxin-antitoxin system</keyword>
<dbReference type="Pfam" id="PF01934">
    <property type="entry name" value="HepT-like"/>
    <property type="match status" value="1"/>
</dbReference>
<evidence type="ECO:0000256" key="4">
    <source>
        <dbReference type="ARBA" id="ARBA00024207"/>
    </source>
</evidence>
<accession>A0AB39HMW7</accession>
<name>A0AB39HMW7_9BACI</name>
<evidence type="ECO:0000256" key="1">
    <source>
        <dbReference type="ARBA" id="ARBA00022649"/>
    </source>
</evidence>
<gene>
    <name evidence="5" type="ORF">AB4Y30_12020</name>
</gene>
<dbReference type="InterPro" id="IPR008201">
    <property type="entry name" value="HepT-like"/>
</dbReference>
<evidence type="ECO:0000256" key="3">
    <source>
        <dbReference type="ARBA" id="ARBA00022801"/>
    </source>
</evidence>
<proteinExistence type="inferred from homology"/>